<dbReference type="Proteomes" id="UP000000503">
    <property type="component" value="Chromosome"/>
</dbReference>
<feature type="signal peptide" evidence="1">
    <location>
        <begin position="1"/>
        <end position="21"/>
    </location>
</feature>
<dbReference type="HOGENOM" id="CLU_1562194_0_0_12"/>
<sequence length="171" mass="19130">MKRWAKKFLVFSSLISLPLLCTNCVSIPWSGSTAWDRDKVQYNRSGVSIEIGNISVDKALGAGSVQAELERIAKLIILEYGYQVAGEGQPAQYRLELQAVEREYLDGWQSRRSIAIDGWLWERKDSTVLSQRPLAVGRALSVSGKSLSSSRDLEMLLRKALTPLFNRDLGL</sequence>
<accession>F8EXI1</accession>
<reference evidence="3" key="1">
    <citation type="journal article" date="2013" name="Stand. Genomic Sci.">
        <title>Genome sequence of the thermophilic fresh-water bacterium Spirochaeta caldaria type strain (H1(T)), reclassification of Spirochaeta caldaria, Spirochaeta stenostrepta, and Spirochaeta zuelzerae in the genus Treponema as Treponema caldaria comb. nov., Treponema stenostrepta comb. nov., and Treponema zuelzerae comb. nov., and emendation of the genus Treponema.</title>
        <authorList>
            <person name="Abt B."/>
            <person name="Goker M."/>
            <person name="Scheuner C."/>
            <person name="Han C."/>
            <person name="Lu M."/>
            <person name="Misra M."/>
            <person name="Lapidus A."/>
            <person name="Nolan M."/>
            <person name="Lucas S."/>
            <person name="Hammon N."/>
            <person name="Deshpande S."/>
            <person name="Cheng J.F."/>
            <person name="Tapia R."/>
            <person name="Goodwin L.A."/>
            <person name="Pitluck S."/>
            <person name="Liolios K."/>
            <person name="Pagani I."/>
            <person name="Ivanova N."/>
            <person name="Mavromatis K."/>
            <person name="Mikhailova N."/>
            <person name="Huntemann M."/>
            <person name="Pati A."/>
            <person name="Chen A."/>
            <person name="Palaniappan K."/>
            <person name="Land M."/>
            <person name="Hauser L."/>
            <person name="Jeffries C.D."/>
            <person name="Rohde M."/>
            <person name="Spring S."/>
            <person name="Gronow S."/>
            <person name="Detter J.C."/>
            <person name="Bristow J."/>
            <person name="Eisen J.A."/>
            <person name="Markowitz V."/>
            <person name="Hugenholtz P."/>
            <person name="Kyrpides N.C."/>
            <person name="Woyke T."/>
            <person name="Klenk H.P."/>
        </authorList>
    </citation>
    <scope>NUCLEOTIDE SEQUENCE</scope>
    <source>
        <strain evidence="3">ATCC 51460 / DSM 7334 / H1</strain>
    </source>
</reference>
<organism evidence="2 3">
    <name type="scientific">Gracilinema caldarium (strain ATCC 51460 / DSM 7334 / H1)</name>
    <name type="common">Treponema caldarium</name>
    <dbReference type="NCBI Taxonomy" id="744872"/>
    <lineage>
        <taxon>Bacteria</taxon>
        <taxon>Pseudomonadati</taxon>
        <taxon>Spirochaetota</taxon>
        <taxon>Spirochaetia</taxon>
        <taxon>Spirochaetales</taxon>
        <taxon>Breznakiellaceae</taxon>
        <taxon>Gracilinema</taxon>
    </lineage>
</organism>
<evidence type="ECO:0000313" key="3">
    <source>
        <dbReference type="Proteomes" id="UP000000503"/>
    </source>
</evidence>
<dbReference type="KEGG" id="scd:Spica_1060"/>
<gene>
    <name evidence="2" type="ordered locus">Spica_1060</name>
</gene>
<name>F8EXI1_GRAC1</name>
<feature type="chain" id="PRO_5003369823" description="Lipoprotein" evidence="1">
    <location>
        <begin position="22"/>
        <end position="171"/>
    </location>
</feature>
<dbReference type="EMBL" id="CP002868">
    <property type="protein sequence ID" value="AEJ19208.1"/>
    <property type="molecule type" value="Genomic_DNA"/>
</dbReference>
<evidence type="ECO:0000313" key="2">
    <source>
        <dbReference type="EMBL" id="AEJ19208.1"/>
    </source>
</evidence>
<dbReference type="AlphaFoldDB" id="F8EXI1"/>
<dbReference type="STRING" id="744872.Spica_1060"/>
<proteinExistence type="predicted"/>
<keyword evidence="1" id="KW-0732">Signal</keyword>
<dbReference type="eggNOG" id="ENOG50325XU">
    <property type="taxonomic scope" value="Bacteria"/>
</dbReference>
<dbReference type="RefSeq" id="WP_013968519.1">
    <property type="nucleotide sequence ID" value="NC_015732.1"/>
</dbReference>
<keyword evidence="3" id="KW-1185">Reference proteome</keyword>
<evidence type="ECO:0000256" key="1">
    <source>
        <dbReference type="SAM" id="SignalP"/>
    </source>
</evidence>
<evidence type="ECO:0008006" key="4">
    <source>
        <dbReference type="Google" id="ProtNLM"/>
    </source>
</evidence>
<protein>
    <recommendedName>
        <fullName evidence="4">Lipoprotein</fullName>
    </recommendedName>
</protein>